<evidence type="ECO:0000313" key="3">
    <source>
        <dbReference type="EMBL" id="KAJ3487143.1"/>
    </source>
</evidence>
<dbReference type="PANTHER" id="PTHR37487">
    <property type="entry name" value="CHROMOSOME 1, WHOLE GENOME SHOTGUN SEQUENCE"/>
    <property type="match status" value="1"/>
</dbReference>
<organism evidence="3 4">
    <name type="scientific">Meripilus lineatus</name>
    <dbReference type="NCBI Taxonomy" id="2056292"/>
    <lineage>
        <taxon>Eukaryota</taxon>
        <taxon>Fungi</taxon>
        <taxon>Dikarya</taxon>
        <taxon>Basidiomycota</taxon>
        <taxon>Agaricomycotina</taxon>
        <taxon>Agaricomycetes</taxon>
        <taxon>Polyporales</taxon>
        <taxon>Meripilaceae</taxon>
        <taxon>Meripilus</taxon>
    </lineage>
</organism>
<dbReference type="PANTHER" id="PTHR37487:SF2">
    <property type="entry name" value="EXPRESSED PROTEIN"/>
    <property type="match status" value="1"/>
</dbReference>
<keyword evidence="4" id="KW-1185">Reference proteome</keyword>
<evidence type="ECO:0000313" key="4">
    <source>
        <dbReference type="Proteomes" id="UP001212997"/>
    </source>
</evidence>
<feature type="chain" id="PRO_5042247301" evidence="2">
    <location>
        <begin position="20"/>
        <end position="214"/>
    </location>
</feature>
<gene>
    <name evidence="3" type="ORF">NLI96_g3733</name>
</gene>
<name>A0AAD5V8B9_9APHY</name>
<evidence type="ECO:0000256" key="2">
    <source>
        <dbReference type="SAM" id="SignalP"/>
    </source>
</evidence>
<protein>
    <submittedName>
        <fullName evidence="3">Uncharacterized protein</fullName>
    </submittedName>
</protein>
<dbReference type="Proteomes" id="UP001212997">
    <property type="component" value="Unassembled WGS sequence"/>
</dbReference>
<accession>A0AAD5V8B9</accession>
<feature type="signal peptide" evidence="2">
    <location>
        <begin position="1"/>
        <end position="19"/>
    </location>
</feature>
<evidence type="ECO:0000256" key="1">
    <source>
        <dbReference type="SAM" id="MobiDB-lite"/>
    </source>
</evidence>
<feature type="region of interest" description="Disordered" evidence="1">
    <location>
        <begin position="128"/>
        <end position="152"/>
    </location>
</feature>
<reference evidence="3" key="1">
    <citation type="submission" date="2022-07" db="EMBL/GenBank/DDBJ databases">
        <title>Genome Sequence of Physisporinus lineatus.</title>
        <authorList>
            <person name="Buettner E."/>
        </authorList>
    </citation>
    <scope>NUCLEOTIDE SEQUENCE</scope>
    <source>
        <strain evidence="3">VT162</strain>
    </source>
</reference>
<dbReference type="EMBL" id="JANAWD010000100">
    <property type="protein sequence ID" value="KAJ3487143.1"/>
    <property type="molecule type" value="Genomic_DNA"/>
</dbReference>
<sequence>MKLIAVFAALVSVMPSALGQALTINTLASVVQCQPVKFTWSGGVPPYFLSLLPAGQPAAAAIKQFPTQQGTEYSWTVDLAAGSTFSTSLKDSTGAVAYSDIQTVNSGPDASCLNASVSVSDTAAASATPATGASTTPAAATSPAAGATSATPASSAAAGSSVKAASSAAVSGASSSKASTSASATASANAAVKGSSLSTLGMAGLMGLVGAALF</sequence>
<dbReference type="AlphaFoldDB" id="A0AAD5V8B9"/>
<keyword evidence="2" id="KW-0732">Signal</keyword>
<comment type="caution">
    <text evidence="3">The sequence shown here is derived from an EMBL/GenBank/DDBJ whole genome shotgun (WGS) entry which is preliminary data.</text>
</comment>
<proteinExistence type="predicted"/>